<dbReference type="EMBL" id="JASBRG010000007">
    <property type="protein sequence ID" value="MDI3322367.1"/>
    <property type="molecule type" value="Genomic_DNA"/>
</dbReference>
<proteinExistence type="predicted"/>
<organism evidence="1 2">
    <name type="scientific">Pinibacter soli</name>
    <dbReference type="NCBI Taxonomy" id="3044211"/>
    <lineage>
        <taxon>Bacteria</taxon>
        <taxon>Pseudomonadati</taxon>
        <taxon>Bacteroidota</taxon>
        <taxon>Chitinophagia</taxon>
        <taxon>Chitinophagales</taxon>
        <taxon>Chitinophagaceae</taxon>
        <taxon>Pinibacter</taxon>
    </lineage>
</organism>
<sequence length="84" mass="9575">MLIDNKSYIKEIINKPACSLEEIISCFEKVKENGDAAVIKFDGERSENSYTVFVSCPTKNRELLRADENDLKTALLKVLSEYIE</sequence>
<reference evidence="1 2" key="1">
    <citation type="submission" date="2023-05" db="EMBL/GenBank/DDBJ databases">
        <title>Genome sequence of Pinibacter sp. MAH-24.</title>
        <authorList>
            <person name="Huq M.A."/>
        </authorList>
    </citation>
    <scope>NUCLEOTIDE SEQUENCE [LARGE SCALE GENOMIC DNA]</scope>
    <source>
        <strain evidence="1 2">MAH-24</strain>
    </source>
</reference>
<dbReference type="Proteomes" id="UP001226434">
    <property type="component" value="Unassembled WGS sequence"/>
</dbReference>
<comment type="caution">
    <text evidence="1">The sequence shown here is derived from an EMBL/GenBank/DDBJ whole genome shotgun (WGS) entry which is preliminary data.</text>
</comment>
<evidence type="ECO:0000313" key="1">
    <source>
        <dbReference type="EMBL" id="MDI3322367.1"/>
    </source>
</evidence>
<accession>A0ABT6RKJ7</accession>
<evidence type="ECO:0000313" key="2">
    <source>
        <dbReference type="Proteomes" id="UP001226434"/>
    </source>
</evidence>
<keyword evidence="2" id="KW-1185">Reference proteome</keyword>
<dbReference type="RefSeq" id="WP_282336485.1">
    <property type="nucleotide sequence ID" value="NZ_JASBRG010000007.1"/>
</dbReference>
<protein>
    <submittedName>
        <fullName evidence="1">Uncharacterized protein</fullName>
    </submittedName>
</protein>
<name>A0ABT6RKJ7_9BACT</name>
<gene>
    <name evidence="1" type="ORF">QJ048_21430</name>
</gene>